<dbReference type="EMBL" id="BPLQ01011325">
    <property type="protein sequence ID" value="GIY57341.1"/>
    <property type="molecule type" value="Genomic_DNA"/>
</dbReference>
<name>A0AAV4UHM5_9ARAC</name>
<keyword evidence="2" id="KW-1185">Reference proteome</keyword>
<evidence type="ECO:0000313" key="2">
    <source>
        <dbReference type="Proteomes" id="UP001054837"/>
    </source>
</evidence>
<accession>A0AAV4UHM5</accession>
<proteinExistence type="predicted"/>
<dbReference type="AlphaFoldDB" id="A0AAV4UHM5"/>
<organism evidence="1 2">
    <name type="scientific">Caerostris darwini</name>
    <dbReference type="NCBI Taxonomy" id="1538125"/>
    <lineage>
        <taxon>Eukaryota</taxon>
        <taxon>Metazoa</taxon>
        <taxon>Ecdysozoa</taxon>
        <taxon>Arthropoda</taxon>
        <taxon>Chelicerata</taxon>
        <taxon>Arachnida</taxon>
        <taxon>Araneae</taxon>
        <taxon>Araneomorphae</taxon>
        <taxon>Entelegynae</taxon>
        <taxon>Araneoidea</taxon>
        <taxon>Araneidae</taxon>
        <taxon>Caerostris</taxon>
    </lineage>
</organism>
<comment type="caution">
    <text evidence="1">The sequence shown here is derived from an EMBL/GenBank/DDBJ whole genome shotgun (WGS) entry which is preliminary data.</text>
</comment>
<sequence length="101" mass="11507">MARAGCSMRKPSCPCPYFIACNEIKRKINNAIKNYYVTQAKGKLWSVLLTNSLPGNLSRNVATATFRLLTSHDYLHGSFIPHWYFPFSLLPSVFRGKLYGF</sequence>
<protein>
    <submittedName>
        <fullName evidence="1">Uncharacterized protein</fullName>
    </submittedName>
</protein>
<dbReference type="Proteomes" id="UP001054837">
    <property type="component" value="Unassembled WGS sequence"/>
</dbReference>
<gene>
    <name evidence="1" type="ORF">CDAR_526171</name>
</gene>
<evidence type="ECO:0000313" key="1">
    <source>
        <dbReference type="EMBL" id="GIY57341.1"/>
    </source>
</evidence>
<reference evidence="1 2" key="1">
    <citation type="submission" date="2021-06" db="EMBL/GenBank/DDBJ databases">
        <title>Caerostris darwini draft genome.</title>
        <authorList>
            <person name="Kono N."/>
            <person name="Arakawa K."/>
        </authorList>
    </citation>
    <scope>NUCLEOTIDE SEQUENCE [LARGE SCALE GENOMIC DNA]</scope>
</reference>